<dbReference type="EMBL" id="QGNW01002631">
    <property type="protein sequence ID" value="RVW14029.1"/>
    <property type="molecule type" value="Genomic_DNA"/>
</dbReference>
<evidence type="ECO:0000313" key="2">
    <source>
        <dbReference type="EMBL" id="RVW14029.1"/>
    </source>
</evidence>
<evidence type="ECO:0000256" key="1">
    <source>
        <dbReference type="SAM" id="MobiDB-lite"/>
    </source>
</evidence>
<dbReference type="SUPFAM" id="SSF56672">
    <property type="entry name" value="DNA/RNA polymerases"/>
    <property type="match status" value="1"/>
</dbReference>
<proteinExistence type="predicted"/>
<name>A0A438BSU2_VITVI</name>
<sequence>MQNLLRQPEDFAHQAKFRMVKAIVESGATHNFVAISEAAKLGLKLEDDTSRIKAVNSINFLLKAKVALIPHLGGLMVLEESQPCFMQALRAKNGVVKILKEFRDVMPAELPKELPPRWPIDHKIELLPRTKPSTQAPYRMSPIELLELYAFVVVYLDDIVVNSQTLTKHERNLRMVFQRLREHKLYAIKEWSIPSKLTKLRSFFGLANYYKMFIKGHRMLTRKAPRARQTGTVHAPGRHHECTTVSRTRPHPHTHLAHTKHMSGYGVGVDEGGVQCLVNQKGTTMGTMPWLAVVES</sequence>
<dbReference type="AlphaFoldDB" id="A0A438BSU2"/>
<dbReference type="PANTHER" id="PTHR24559">
    <property type="entry name" value="TRANSPOSON TY3-I GAG-POL POLYPROTEIN"/>
    <property type="match status" value="1"/>
</dbReference>
<dbReference type="EMBL" id="QGNW01000283">
    <property type="protein sequence ID" value="RVW79263.1"/>
    <property type="molecule type" value="Genomic_DNA"/>
</dbReference>
<evidence type="ECO:0000313" key="4">
    <source>
        <dbReference type="Proteomes" id="UP000288805"/>
    </source>
</evidence>
<dbReference type="InterPro" id="IPR043128">
    <property type="entry name" value="Rev_trsase/Diguanyl_cyclase"/>
</dbReference>
<accession>A0A438BSU2</accession>
<gene>
    <name evidence="3" type="ORF">CK203_054837</name>
    <name evidence="2" type="ORF">CK203_109679</name>
</gene>
<dbReference type="Gene3D" id="3.30.70.270">
    <property type="match status" value="1"/>
</dbReference>
<dbReference type="PANTHER" id="PTHR24559:SF436">
    <property type="entry name" value="RNA-DIRECTED DNA POLYMERASE HOMOLOG"/>
    <property type="match status" value="1"/>
</dbReference>
<feature type="region of interest" description="Disordered" evidence="1">
    <location>
        <begin position="227"/>
        <end position="251"/>
    </location>
</feature>
<evidence type="ECO:0000313" key="3">
    <source>
        <dbReference type="EMBL" id="RVW79263.1"/>
    </source>
</evidence>
<dbReference type="Proteomes" id="UP000288805">
    <property type="component" value="Unassembled WGS sequence"/>
</dbReference>
<dbReference type="InterPro" id="IPR043502">
    <property type="entry name" value="DNA/RNA_pol_sf"/>
</dbReference>
<dbReference type="InterPro" id="IPR053134">
    <property type="entry name" value="RNA-dir_DNA_polymerase"/>
</dbReference>
<reference evidence="2 4" key="1">
    <citation type="journal article" date="2018" name="PLoS Genet.">
        <title>Population sequencing reveals clonal diversity and ancestral inbreeding in the grapevine cultivar Chardonnay.</title>
        <authorList>
            <person name="Roach M.J."/>
            <person name="Johnson D.L."/>
            <person name="Bohlmann J."/>
            <person name="van Vuuren H.J."/>
            <person name="Jones S.J."/>
            <person name="Pretorius I.S."/>
            <person name="Schmidt S.A."/>
            <person name="Borneman A.R."/>
        </authorList>
    </citation>
    <scope>NUCLEOTIDE SEQUENCE [LARGE SCALE GENOMIC DNA]</scope>
    <source>
        <strain evidence="4">cv. Chardonnay</strain>
        <strain evidence="2">I10V1</strain>
        <tissue evidence="2">Leaf</tissue>
    </source>
</reference>
<protein>
    <submittedName>
        <fullName evidence="2">Uncharacterized protein</fullName>
    </submittedName>
</protein>
<organism evidence="2 4">
    <name type="scientific">Vitis vinifera</name>
    <name type="common">Grape</name>
    <dbReference type="NCBI Taxonomy" id="29760"/>
    <lineage>
        <taxon>Eukaryota</taxon>
        <taxon>Viridiplantae</taxon>
        <taxon>Streptophyta</taxon>
        <taxon>Embryophyta</taxon>
        <taxon>Tracheophyta</taxon>
        <taxon>Spermatophyta</taxon>
        <taxon>Magnoliopsida</taxon>
        <taxon>eudicotyledons</taxon>
        <taxon>Gunneridae</taxon>
        <taxon>Pentapetalae</taxon>
        <taxon>rosids</taxon>
        <taxon>Vitales</taxon>
        <taxon>Vitaceae</taxon>
        <taxon>Viteae</taxon>
        <taxon>Vitis</taxon>
    </lineage>
</organism>
<comment type="caution">
    <text evidence="2">The sequence shown here is derived from an EMBL/GenBank/DDBJ whole genome shotgun (WGS) entry which is preliminary data.</text>
</comment>